<reference evidence="2 3" key="1">
    <citation type="submission" date="2019-10" db="EMBL/GenBank/DDBJ databases">
        <title>Prolixibacter strains distinguished by the presence of nitrate reductase genes were adept at nitrate-dependent anaerobic corrosion of metallic iron and carbon steel.</title>
        <authorList>
            <person name="Iino T."/>
            <person name="Shono N."/>
            <person name="Ito K."/>
            <person name="Nakamura R."/>
            <person name="Sueoka K."/>
            <person name="Harayama S."/>
            <person name="Ohkuma M."/>
        </authorList>
    </citation>
    <scope>NUCLEOTIDE SEQUENCE [LARGE SCALE GENOMIC DNA]</scope>
    <source>
        <strain evidence="2 3">JCM 13498</strain>
    </source>
</reference>
<dbReference type="InterPro" id="IPR046348">
    <property type="entry name" value="SIS_dom_sf"/>
</dbReference>
<sequence>MARIDNVVEVKGRFTRKEIAQQPEMWNRTYEMIKERKSDIEKFFRGLSDKDVDVILTGAGSSAFIGRAVHGIRVPYQQKQGRVIPTTELLTHPEYFLQKEQATLLVSFARSGNSPESLAVVKMLDAYCQDAYHLIITCNEEGELYLMTDNNRSLRILLPPETNDVSLAMTSSFSSMMLAYILTAKVDRLAEEETKINQLAKWGELILSKYEKEIAQIAELEFERAVFLGAGPLLGTAEESHLKLQEMTDGKVMCAFNSFLGFRHGPRAIVNDKTLLVYLFSDDDYSRKYEYDLVRQINDSVKGMAQIAVSHMPLTIEQVAFDLDVRFGSASDSTTEIEYLCVAEIMLAQLLGFYKSLNLGLDPDAPSLSGTISRVVEGVIIYER</sequence>
<dbReference type="InterPro" id="IPR001347">
    <property type="entry name" value="SIS_dom"/>
</dbReference>
<dbReference type="AlphaFoldDB" id="A0A5M4ATX3"/>
<feature type="domain" description="SIS" evidence="1">
    <location>
        <begin position="43"/>
        <end position="195"/>
    </location>
</feature>
<accession>A0A5M4ATX3</accession>
<gene>
    <name evidence="2" type="primary">agaS</name>
    <name evidence="2" type="ORF">PbJCM13498_00060</name>
</gene>
<dbReference type="EMBL" id="BLAX01000001">
    <property type="protein sequence ID" value="GET31143.1"/>
    <property type="molecule type" value="Genomic_DNA"/>
</dbReference>
<dbReference type="Proteomes" id="UP000391834">
    <property type="component" value="Unassembled WGS sequence"/>
</dbReference>
<proteinExistence type="predicted"/>
<comment type="caution">
    <text evidence="2">The sequence shown here is derived from an EMBL/GenBank/DDBJ whole genome shotgun (WGS) entry which is preliminary data.</text>
</comment>
<dbReference type="GO" id="GO:0016853">
    <property type="term" value="F:isomerase activity"/>
    <property type="evidence" value="ECO:0007669"/>
    <property type="project" value="UniProtKB-KW"/>
</dbReference>
<evidence type="ECO:0000313" key="3">
    <source>
        <dbReference type="Proteomes" id="UP000391834"/>
    </source>
</evidence>
<dbReference type="GO" id="GO:1901135">
    <property type="term" value="P:carbohydrate derivative metabolic process"/>
    <property type="evidence" value="ECO:0007669"/>
    <property type="project" value="InterPro"/>
</dbReference>
<dbReference type="Gene3D" id="3.40.50.10490">
    <property type="entry name" value="Glucose-6-phosphate isomerase like protein, domain 1"/>
    <property type="match status" value="2"/>
</dbReference>
<dbReference type="RefSeq" id="WP_036984939.1">
    <property type="nucleotide sequence ID" value="NZ_BLAX01000001.1"/>
</dbReference>
<keyword evidence="3" id="KW-1185">Reference proteome</keyword>
<protein>
    <submittedName>
        <fullName evidence="2">Tagatose-6-phosphate ketose isomerase</fullName>
    </submittedName>
</protein>
<name>A0A5M4ATX3_9BACT</name>
<keyword evidence="2" id="KW-0413">Isomerase</keyword>
<dbReference type="PROSITE" id="PS51464">
    <property type="entry name" value="SIS"/>
    <property type="match status" value="1"/>
</dbReference>
<dbReference type="PANTHER" id="PTHR10937">
    <property type="entry name" value="GLUCOSAMINE--FRUCTOSE-6-PHOSPHATE AMINOTRANSFERASE, ISOMERIZING"/>
    <property type="match status" value="1"/>
</dbReference>
<evidence type="ECO:0000259" key="1">
    <source>
        <dbReference type="PROSITE" id="PS51464"/>
    </source>
</evidence>
<dbReference type="PANTHER" id="PTHR10937:SF4">
    <property type="entry name" value="GLUCOSAMINE-6-PHOSPHATE DEAMINASE"/>
    <property type="match status" value="1"/>
</dbReference>
<organism evidence="2 3">
    <name type="scientific">Prolixibacter bellariivorans</name>
    <dbReference type="NCBI Taxonomy" id="314319"/>
    <lineage>
        <taxon>Bacteria</taxon>
        <taxon>Pseudomonadati</taxon>
        <taxon>Bacteroidota</taxon>
        <taxon>Bacteroidia</taxon>
        <taxon>Marinilabiliales</taxon>
        <taxon>Prolixibacteraceae</taxon>
        <taxon>Prolixibacter</taxon>
    </lineage>
</organism>
<dbReference type="GO" id="GO:0097367">
    <property type="term" value="F:carbohydrate derivative binding"/>
    <property type="evidence" value="ECO:0007669"/>
    <property type="project" value="InterPro"/>
</dbReference>
<dbReference type="SUPFAM" id="SSF53697">
    <property type="entry name" value="SIS domain"/>
    <property type="match status" value="1"/>
</dbReference>
<evidence type="ECO:0000313" key="2">
    <source>
        <dbReference type="EMBL" id="GET31143.1"/>
    </source>
</evidence>